<evidence type="ECO:0000256" key="1">
    <source>
        <dbReference type="SAM" id="SignalP"/>
    </source>
</evidence>
<feature type="chain" id="PRO_5013085609" evidence="1">
    <location>
        <begin position="21"/>
        <end position="390"/>
    </location>
</feature>
<evidence type="ECO:0000313" key="2">
    <source>
        <dbReference type="EMBL" id="CRL01227.1"/>
    </source>
</evidence>
<name>A0A1J1ILX7_9DIPT</name>
<keyword evidence="3" id="KW-1185">Reference proteome</keyword>
<organism evidence="2 3">
    <name type="scientific">Clunio marinus</name>
    <dbReference type="NCBI Taxonomy" id="568069"/>
    <lineage>
        <taxon>Eukaryota</taxon>
        <taxon>Metazoa</taxon>
        <taxon>Ecdysozoa</taxon>
        <taxon>Arthropoda</taxon>
        <taxon>Hexapoda</taxon>
        <taxon>Insecta</taxon>
        <taxon>Pterygota</taxon>
        <taxon>Neoptera</taxon>
        <taxon>Endopterygota</taxon>
        <taxon>Diptera</taxon>
        <taxon>Nematocera</taxon>
        <taxon>Chironomoidea</taxon>
        <taxon>Chironomidae</taxon>
        <taxon>Clunio</taxon>
    </lineage>
</organism>
<evidence type="ECO:0000313" key="3">
    <source>
        <dbReference type="Proteomes" id="UP000183832"/>
    </source>
</evidence>
<dbReference type="EMBL" id="CVRI01000055">
    <property type="protein sequence ID" value="CRL01227.1"/>
    <property type="molecule type" value="Genomic_DNA"/>
</dbReference>
<dbReference type="OrthoDB" id="10250458at2759"/>
<gene>
    <name evidence="2" type="ORF">CLUMA_CG014245</name>
</gene>
<sequence>MNPFAVAYILVVISCGLTHSYSVYGNKRFNHANVVDPMMPMYTKPSQQQAHYDRPTNVNYQSQYLPVPYVPPSQSRVVEDYNYNNNRNPVQSQNYYYYPRQDYQTPLYDSLHNRQQQLQKMQDLYNLKAFNDPEDYDIEQPNDWYDQTAILVDPNTFEGYKSDYDLMPQASQDQYQYQSRPSDYEDEVVKELKDLTKQNRKNSVGKDFISSPVSNSYNEFEWQQDMPQENDDSTEPEYDEDEWINWDQKRNIQPKKDYGLTDDKHEKQKNIKIETVTTPTSVTTEKSKLITKIHKGQKEVVLPRPATPVRKPFSEPIMKMMKSKSDADEKARKMEQTPPIYKTIKQIIDMEQNLNHLSSNEIPTSKIRKRFVTNEEALVQQLNGLKRTSK</sequence>
<dbReference type="Proteomes" id="UP000183832">
    <property type="component" value="Unassembled WGS sequence"/>
</dbReference>
<reference evidence="2 3" key="1">
    <citation type="submission" date="2015-04" db="EMBL/GenBank/DDBJ databases">
        <authorList>
            <person name="Syromyatnikov M.Y."/>
            <person name="Popov V.N."/>
        </authorList>
    </citation>
    <scope>NUCLEOTIDE SEQUENCE [LARGE SCALE GENOMIC DNA]</scope>
</reference>
<dbReference type="AlphaFoldDB" id="A0A1J1ILX7"/>
<accession>A0A1J1ILX7</accession>
<proteinExistence type="predicted"/>
<feature type="signal peptide" evidence="1">
    <location>
        <begin position="1"/>
        <end position="20"/>
    </location>
</feature>
<keyword evidence="1" id="KW-0732">Signal</keyword>
<dbReference type="STRING" id="568069.A0A1J1ILX7"/>
<protein>
    <submittedName>
        <fullName evidence="2">CLUMA_CG014245, isoform A</fullName>
    </submittedName>
</protein>